<reference evidence="11 12" key="2">
    <citation type="journal article" date="2016" name="Sci. Rep.">
        <title>The genome of Rhizobiales bacteria in predatory ants reveals urease gene functions but no genes for nitrogen fixation.</title>
        <authorList>
            <person name="Neuvonen M.M."/>
            <person name="Tamarit D."/>
            <person name="Naslund K."/>
            <person name="Liebig J."/>
            <person name="Feldhaar H."/>
            <person name="Moran N.A."/>
            <person name="Guy L."/>
            <person name="Andersson S.G."/>
        </authorList>
    </citation>
    <scope>NUCLEOTIDE SEQUENCE [LARGE SCALE GENOMIC DNA]</scope>
    <source>
        <strain evidence="11 12">Hsal</strain>
    </source>
</reference>
<evidence type="ECO:0000313" key="12">
    <source>
        <dbReference type="Proteomes" id="UP000188912"/>
    </source>
</evidence>
<keyword evidence="5 10" id="KW-0732">Signal</keyword>
<dbReference type="InterPro" id="IPR003684">
    <property type="entry name" value="Porin_alphabac"/>
</dbReference>
<comment type="domain">
    <text evidence="10">Consists of 16-stranded beta-barrel sheets, with large surface-exposed loops, that form a transmembrane pore at the center of each barrel. The pore is partially ocluded by a peptide loop that folds into the pore lumen.</text>
</comment>
<feature type="chain" id="PRO_5011809839" description="Porin" evidence="10">
    <location>
        <begin position="23"/>
        <end position="409"/>
    </location>
</feature>
<evidence type="ECO:0000256" key="7">
    <source>
        <dbReference type="ARBA" id="ARBA00023114"/>
    </source>
</evidence>
<keyword evidence="4 10" id="KW-0812">Transmembrane</keyword>
<keyword evidence="7 10" id="KW-0626">Porin</keyword>
<sequence>MNIKSLLLRSAAVILTVTGAHAADIVIAEPEPVEYVRVCDAYGAGYFYIPGTQTCMRISGYMRTTLGGGDDVYALRRDKVRKDTYDWSSRATVRFHTASETDLGTLRTLIELRSEWANGGDTTSGSLRKGYIELGGLRAGLDDSIFAHWTGYYGNVVNDDVMSPLGKRTHVISYTYNAGNGFSAIIGVEQGGNSVDKYGYRSPVWDPDTGEVSFRHEQIGGVIDDYTPNVVGGLKFAQGWGGVALVAAYDARIEEWAAKARIDYNVTEQFSLWAMAGYKSGDDYYGATEASWTKRRNGTTVDHYGYHLARQSMYGDWGGAWVAWTGGTYKFTPKTSFNFQTAYDDSRTFTAAVNLSHELVPGLTITPELGYVKWDNNWKARNADATEILNDTMKGKNAVQGVIQLQRSF</sequence>
<protein>
    <recommendedName>
        <fullName evidence="10">Porin</fullName>
    </recommendedName>
</protein>
<evidence type="ECO:0000256" key="9">
    <source>
        <dbReference type="ARBA" id="ARBA00023237"/>
    </source>
</evidence>
<keyword evidence="12" id="KW-1185">Reference proteome</keyword>
<dbReference type="GO" id="GO:0006811">
    <property type="term" value="P:monoatomic ion transport"/>
    <property type="evidence" value="ECO:0007669"/>
    <property type="project" value="UniProtKB-KW"/>
</dbReference>
<proteinExistence type="inferred from homology"/>
<dbReference type="SUPFAM" id="SSF56935">
    <property type="entry name" value="Porins"/>
    <property type="match status" value="1"/>
</dbReference>
<accession>A0A1U9JVT5</accession>
<evidence type="ECO:0000256" key="10">
    <source>
        <dbReference type="RuleBase" id="RU364005"/>
    </source>
</evidence>
<reference evidence="11 12" key="1">
    <citation type="journal article" date="2010" name="Science">
        <title>Genomic comparison of the ants Camponotus floridanus and Harpegnathos saltator.</title>
        <authorList>
            <person name="Bonasio R."/>
            <person name="Zhang G."/>
            <person name="Ye C."/>
            <person name="Mutti N.S."/>
            <person name="Fang X."/>
            <person name="Qin N."/>
            <person name="Donahue G."/>
            <person name="Yang P."/>
            <person name="Li Q."/>
            <person name="Li C."/>
            <person name="Zhang P."/>
            <person name="Huang Z."/>
            <person name="Berger S.L."/>
            <person name="Reinberg D."/>
            <person name="Wang J."/>
            <person name="Liebig J."/>
        </authorList>
    </citation>
    <scope>NUCLEOTIDE SEQUENCE [LARGE SCALE GENOMIC DNA]</scope>
    <source>
        <strain evidence="11 12">Hsal</strain>
    </source>
</reference>
<name>A0A1U9JVT5_9HYPH</name>
<dbReference type="AlphaFoldDB" id="A0A1U9JVT5"/>
<dbReference type="GO" id="GO:0015288">
    <property type="term" value="F:porin activity"/>
    <property type="evidence" value="ECO:0007669"/>
    <property type="project" value="UniProtKB-KW"/>
</dbReference>
<dbReference type="Proteomes" id="UP000188912">
    <property type="component" value="Chromosome"/>
</dbReference>
<dbReference type="GO" id="GO:0046930">
    <property type="term" value="C:pore complex"/>
    <property type="evidence" value="ECO:0007669"/>
    <property type="project" value="UniProtKB-KW"/>
</dbReference>
<feature type="signal peptide" evidence="10">
    <location>
        <begin position="1"/>
        <end position="22"/>
    </location>
</feature>
<dbReference type="STRING" id="1902579.BHV28_12670"/>
<dbReference type="GO" id="GO:0009279">
    <property type="term" value="C:cell outer membrane"/>
    <property type="evidence" value="ECO:0007669"/>
    <property type="project" value="UniProtKB-SubCell"/>
</dbReference>
<keyword evidence="6 10" id="KW-0406">Ion transport</keyword>
<evidence type="ECO:0000256" key="6">
    <source>
        <dbReference type="ARBA" id="ARBA00023065"/>
    </source>
</evidence>
<evidence type="ECO:0000256" key="1">
    <source>
        <dbReference type="ARBA" id="ARBA00009521"/>
    </source>
</evidence>
<evidence type="ECO:0000256" key="5">
    <source>
        <dbReference type="ARBA" id="ARBA00022729"/>
    </source>
</evidence>
<organism evidence="11 12">
    <name type="scientific">Candidatus Tokpelaia hoelldobleri</name>
    <dbReference type="NCBI Taxonomy" id="1902579"/>
    <lineage>
        <taxon>Bacteria</taxon>
        <taxon>Pseudomonadati</taxon>
        <taxon>Pseudomonadota</taxon>
        <taxon>Alphaproteobacteria</taxon>
        <taxon>Hyphomicrobiales</taxon>
        <taxon>Candidatus Tokpelaia</taxon>
    </lineage>
</organism>
<keyword evidence="3 10" id="KW-1134">Transmembrane beta strand</keyword>
<evidence type="ECO:0000256" key="8">
    <source>
        <dbReference type="ARBA" id="ARBA00023136"/>
    </source>
</evidence>
<gene>
    <name evidence="11" type="ORF">BHV28_12670</name>
</gene>
<keyword evidence="9 10" id="KW-0998">Cell outer membrane</keyword>
<comment type="subcellular location">
    <subcellularLocation>
        <location evidence="10">Cell outer membrane</location>
        <topology evidence="10">Multi-pass membrane protein</topology>
    </subcellularLocation>
</comment>
<evidence type="ECO:0000256" key="4">
    <source>
        <dbReference type="ARBA" id="ARBA00022692"/>
    </source>
</evidence>
<keyword evidence="2 10" id="KW-0813">Transport</keyword>
<keyword evidence="8 10" id="KW-0472">Membrane</keyword>
<evidence type="ECO:0000256" key="2">
    <source>
        <dbReference type="ARBA" id="ARBA00022448"/>
    </source>
</evidence>
<dbReference type="Pfam" id="PF02530">
    <property type="entry name" value="Porin_2"/>
    <property type="match status" value="1"/>
</dbReference>
<dbReference type="KEGG" id="thd:BHV28_12670"/>
<evidence type="ECO:0000256" key="3">
    <source>
        <dbReference type="ARBA" id="ARBA00022452"/>
    </source>
</evidence>
<dbReference type="EMBL" id="CP017315">
    <property type="protein sequence ID" value="AQS41951.1"/>
    <property type="molecule type" value="Genomic_DNA"/>
</dbReference>
<evidence type="ECO:0000313" key="11">
    <source>
        <dbReference type="EMBL" id="AQS41951.1"/>
    </source>
</evidence>
<comment type="function">
    <text evidence="10">Forms passive diffusion pores that allow small molecular weight hydrophilic materials across the outer membrane.</text>
</comment>
<comment type="similarity">
    <text evidence="1 10">Belongs to the alphaproteobacteria porin family.</text>
</comment>